<evidence type="ECO:0000256" key="3">
    <source>
        <dbReference type="ARBA" id="ARBA00022806"/>
    </source>
</evidence>
<evidence type="ECO:0000313" key="9">
    <source>
        <dbReference type="Proteomes" id="UP000568109"/>
    </source>
</evidence>
<dbReference type="GO" id="GO:0033592">
    <property type="term" value="F:RNA strand annealing activity"/>
    <property type="evidence" value="ECO:0007669"/>
    <property type="project" value="TreeGrafter"/>
</dbReference>
<sequence>MQTYLQDKLKLLKFKTITPIQKKFFEEFDKPFNLVGIAPTGTGKTHAYLLPILSKIDWNKNMIQAVIVVPTNELVFQVFNMLKEIEKQNSKVKIFYGGMDKQKILSSLEKKQPPVVITTLSKLSEYTQTLNKLNIFKAAYLVLDEADMLFDQESLNWLDPLLVKWRPKILLFSASITPAMKPFINKYFGKSLFLDVNSEQKINLKYYALESSSDKRINNLVHFSKTLNPYLALIFVSHKKDQFMVYEGLKEANLNVLNFSSDLSVKQRKQHIAEIKKMKYQYIISSDLTARGLDLDITWVIHYDLPSRNLEFFQHRSGRTGRMGKDGNVLVIYNEKDKTSLDKIKKLNDIDFHNITLTKTGFQEEVKKEVRPKKQTSHQTNPSNNKYNFYKKNDKMSFPNKNGKKNNPHFSKRRDKKNDKNR</sequence>
<dbReference type="InterPro" id="IPR050547">
    <property type="entry name" value="DEAD_box_RNA_helicases"/>
</dbReference>
<evidence type="ECO:0000313" key="8">
    <source>
        <dbReference type="EMBL" id="NWN45955.1"/>
    </source>
</evidence>
<gene>
    <name evidence="8" type="ORF">HR065_02575</name>
</gene>
<dbReference type="GO" id="GO:0016787">
    <property type="term" value="F:hydrolase activity"/>
    <property type="evidence" value="ECO:0007669"/>
    <property type="project" value="UniProtKB-KW"/>
</dbReference>
<name>A0A851HD07_9MOLU</name>
<evidence type="ECO:0000256" key="5">
    <source>
        <dbReference type="SAM" id="MobiDB-lite"/>
    </source>
</evidence>
<dbReference type="CDD" id="cd18787">
    <property type="entry name" value="SF2_C_DEAD"/>
    <property type="match status" value="1"/>
</dbReference>
<dbReference type="Pfam" id="PF00271">
    <property type="entry name" value="Helicase_C"/>
    <property type="match status" value="1"/>
</dbReference>
<evidence type="ECO:0000256" key="2">
    <source>
        <dbReference type="ARBA" id="ARBA00022801"/>
    </source>
</evidence>
<proteinExistence type="predicted"/>
<dbReference type="SUPFAM" id="SSF52540">
    <property type="entry name" value="P-loop containing nucleoside triphosphate hydrolases"/>
    <property type="match status" value="1"/>
</dbReference>
<evidence type="ECO:0000256" key="4">
    <source>
        <dbReference type="ARBA" id="ARBA00022840"/>
    </source>
</evidence>
<dbReference type="CDD" id="cd00268">
    <property type="entry name" value="DEADc"/>
    <property type="match status" value="1"/>
</dbReference>
<feature type="region of interest" description="Disordered" evidence="5">
    <location>
        <begin position="364"/>
        <end position="422"/>
    </location>
</feature>
<dbReference type="GO" id="GO:0005840">
    <property type="term" value="C:ribosome"/>
    <property type="evidence" value="ECO:0007669"/>
    <property type="project" value="TreeGrafter"/>
</dbReference>
<evidence type="ECO:0000256" key="1">
    <source>
        <dbReference type="ARBA" id="ARBA00022741"/>
    </source>
</evidence>
<dbReference type="SMART" id="SM00487">
    <property type="entry name" value="DEXDc"/>
    <property type="match status" value="1"/>
</dbReference>
<keyword evidence="2" id="KW-0378">Hydrolase</keyword>
<dbReference type="GO" id="GO:0003724">
    <property type="term" value="F:RNA helicase activity"/>
    <property type="evidence" value="ECO:0007669"/>
    <property type="project" value="TreeGrafter"/>
</dbReference>
<dbReference type="PANTHER" id="PTHR47963:SF1">
    <property type="entry name" value="DEAD-BOX ATP-DEPENDENT RNA HELICASE CSHB"/>
    <property type="match status" value="1"/>
</dbReference>
<protein>
    <submittedName>
        <fullName evidence="8">DEAD/DEAH box helicase</fullName>
    </submittedName>
</protein>
<dbReference type="InterPro" id="IPR027417">
    <property type="entry name" value="P-loop_NTPase"/>
</dbReference>
<dbReference type="GO" id="GO:0005829">
    <property type="term" value="C:cytosol"/>
    <property type="evidence" value="ECO:0007669"/>
    <property type="project" value="TreeGrafter"/>
</dbReference>
<dbReference type="SMART" id="SM00490">
    <property type="entry name" value="HELICc"/>
    <property type="match status" value="1"/>
</dbReference>
<keyword evidence="9" id="KW-1185">Reference proteome</keyword>
<dbReference type="Proteomes" id="UP000568109">
    <property type="component" value="Unassembled WGS sequence"/>
</dbReference>
<dbReference type="RefSeq" id="WP_178734340.1">
    <property type="nucleotide sequence ID" value="NZ_JABUOH010000053.1"/>
</dbReference>
<dbReference type="PROSITE" id="PS51192">
    <property type="entry name" value="HELICASE_ATP_BIND_1"/>
    <property type="match status" value="1"/>
</dbReference>
<dbReference type="InterPro" id="IPR011545">
    <property type="entry name" value="DEAD/DEAH_box_helicase_dom"/>
</dbReference>
<accession>A0A851HD07</accession>
<keyword evidence="3 8" id="KW-0347">Helicase</keyword>
<reference evidence="8 9" key="1">
    <citation type="submission" date="2020-06" db="EMBL/GenBank/DDBJ databases">
        <title>Draft genome sequence of Candidatus Phytoplasma pruni (X-disease group, subgroup 16SrIII-B) strain ChTDIII from Argentina.</title>
        <authorList>
            <person name="Fernandez F.D."/>
            <person name="Zuebert C."/>
            <person name="Huettel B."/>
            <person name="Kube M."/>
            <person name="Conci L.R."/>
        </authorList>
    </citation>
    <scope>NUCLEOTIDE SEQUENCE [LARGE SCALE GENOMIC DNA]</scope>
    <source>
        <strain evidence="8 9">ChTDIII</strain>
    </source>
</reference>
<evidence type="ECO:0000259" key="7">
    <source>
        <dbReference type="PROSITE" id="PS51194"/>
    </source>
</evidence>
<dbReference type="PANTHER" id="PTHR47963">
    <property type="entry name" value="DEAD-BOX ATP-DEPENDENT RNA HELICASE 47, MITOCHONDRIAL"/>
    <property type="match status" value="1"/>
</dbReference>
<dbReference type="PROSITE" id="PS51194">
    <property type="entry name" value="HELICASE_CTER"/>
    <property type="match status" value="1"/>
</dbReference>
<dbReference type="GO" id="GO:0009409">
    <property type="term" value="P:response to cold"/>
    <property type="evidence" value="ECO:0007669"/>
    <property type="project" value="TreeGrafter"/>
</dbReference>
<keyword evidence="4" id="KW-0067">ATP-binding</keyword>
<keyword evidence="1" id="KW-0547">Nucleotide-binding</keyword>
<dbReference type="AlphaFoldDB" id="A0A851HD07"/>
<comment type="caution">
    <text evidence="8">The sequence shown here is derived from an EMBL/GenBank/DDBJ whole genome shotgun (WGS) entry which is preliminary data.</text>
</comment>
<dbReference type="GO" id="GO:0005524">
    <property type="term" value="F:ATP binding"/>
    <property type="evidence" value="ECO:0007669"/>
    <property type="project" value="UniProtKB-KW"/>
</dbReference>
<dbReference type="InterPro" id="IPR001650">
    <property type="entry name" value="Helicase_C-like"/>
</dbReference>
<organism evidence="8 9">
    <name type="scientific">Candidatus Phytoplasma pruni</name>
    <dbReference type="NCBI Taxonomy" id="479893"/>
    <lineage>
        <taxon>Bacteria</taxon>
        <taxon>Bacillati</taxon>
        <taxon>Mycoplasmatota</taxon>
        <taxon>Mollicutes</taxon>
        <taxon>Acholeplasmatales</taxon>
        <taxon>Acholeplasmataceae</taxon>
        <taxon>Candidatus Phytoplasma</taxon>
        <taxon>16SrIII (X-disease group)</taxon>
    </lineage>
</organism>
<dbReference type="InterPro" id="IPR044742">
    <property type="entry name" value="DEAD/DEAH_RhlB"/>
</dbReference>
<dbReference type="Gene3D" id="3.40.50.300">
    <property type="entry name" value="P-loop containing nucleotide triphosphate hydrolases"/>
    <property type="match status" value="2"/>
</dbReference>
<feature type="domain" description="Helicase ATP-binding" evidence="6">
    <location>
        <begin position="25"/>
        <end position="194"/>
    </location>
</feature>
<feature type="compositionally biased region" description="Basic residues" evidence="5">
    <location>
        <begin position="402"/>
        <end position="415"/>
    </location>
</feature>
<dbReference type="EMBL" id="JABUOH010000053">
    <property type="protein sequence ID" value="NWN45955.1"/>
    <property type="molecule type" value="Genomic_DNA"/>
</dbReference>
<feature type="domain" description="Helicase C-terminal" evidence="7">
    <location>
        <begin position="219"/>
        <end position="363"/>
    </location>
</feature>
<evidence type="ECO:0000259" key="6">
    <source>
        <dbReference type="PROSITE" id="PS51192"/>
    </source>
</evidence>
<dbReference type="InterPro" id="IPR014001">
    <property type="entry name" value="Helicase_ATP-bd"/>
</dbReference>
<dbReference type="Pfam" id="PF00270">
    <property type="entry name" value="DEAD"/>
    <property type="match status" value="1"/>
</dbReference>